<dbReference type="InterPro" id="IPR002509">
    <property type="entry name" value="NODB_dom"/>
</dbReference>
<feature type="domain" description="NodB homology" evidence="1">
    <location>
        <begin position="42"/>
        <end position="145"/>
    </location>
</feature>
<dbReference type="OrthoDB" id="10436at2157"/>
<reference evidence="2" key="1">
    <citation type="submission" date="2019-12" db="EMBL/GenBank/DDBJ databases">
        <title>Whole-genome sequence of Halomicrobium mukohataei pws1.</title>
        <authorList>
            <person name="Verma D.K."/>
            <person name="Gopal K."/>
            <person name="Prasad E.S."/>
        </authorList>
    </citation>
    <scope>NUCLEOTIDE SEQUENCE</scope>
    <source>
        <strain evidence="2">Pws1</strain>
    </source>
</reference>
<dbReference type="GO" id="GO:0005975">
    <property type="term" value="P:carbohydrate metabolic process"/>
    <property type="evidence" value="ECO:0007669"/>
    <property type="project" value="InterPro"/>
</dbReference>
<evidence type="ECO:0000313" key="3">
    <source>
        <dbReference type="Proteomes" id="UP000608662"/>
    </source>
</evidence>
<evidence type="ECO:0000259" key="1">
    <source>
        <dbReference type="Pfam" id="PF01522"/>
    </source>
</evidence>
<sequence length="279" mass="32345">MDSMTTASVQHLEWPFEESIIVTLDFECDYGTALSENTFQAVDHVETLIEILERLDVPLTAFVQTELLTERPEVVEELRNCSVDVRFHPHSHTHRPRDETSIQQEITDSTREFESFFGHRPSGYRLPNGNIRESDYQYLADAGYNFDASLFPSWRPNHFNNTAAPTDPHYLPEHDLVEIPFTVYSSVLRIPTALSYCRLLGRPFTQLLTRRPPSVVIFNIHMHDLVNPASFAELSTFYKSIYSRNDDGFAMFESILRQFAQRGYTFRTVNDAYDEFVVE</sequence>
<name>A0A847UJI0_9EURY</name>
<dbReference type="InterPro" id="IPR011330">
    <property type="entry name" value="Glyco_hydro/deAcase_b/a-brl"/>
</dbReference>
<accession>A0A847UJI0</accession>
<dbReference type="SUPFAM" id="SSF88713">
    <property type="entry name" value="Glycoside hydrolase/deacetylase"/>
    <property type="match status" value="1"/>
</dbReference>
<dbReference type="PANTHER" id="PTHR47561:SF1">
    <property type="entry name" value="POLYSACCHARIDE DEACETYLASE FAMILY PROTEIN (AFU_ORTHOLOGUE AFUA_6G05030)"/>
    <property type="match status" value="1"/>
</dbReference>
<dbReference type="Proteomes" id="UP000608662">
    <property type="component" value="Unassembled WGS sequence"/>
</dbReference>
<dbReference type="AlphaFoldDB" id="A0A847UJI0"/>
<dbReference type="RefSeq" id="WP_170095236.1">
    <property type="nucleotide sequence ID" value="NZ_WOYG01000001.1"/>
</dbReference>
<evidence type="ECO:0000313" key="2">
    <source>
        <dbReference type="EMBL" id="NLV11581.1"/>
    </source>
</evidence>
<dbReference type="GO" id="GO:0016810">
    <property type="term" value="F:hydrolase activity, acting on carbon-nitrogen (but not peptide) bonds"/>
    <property type="evidence" value="ECO:0007669"/>
    <property type="project" value="InterPro"/>
</dbReference>
<gene>
    <name evidence="2" type="ORF">GOC74_16760</name>
</gene>
<proteinExistence type="predicted"/>
<dbReference type="Pfam" id="PF01522">
    <property type="entry name" value="Polysacc_deac_1"/>
    <property type="match status" value="1"/>
</dbReference>
<organism evidence="2 3">
    <name type="scientific">Halomicrobium mukohataei</name>
    <dbReference type="NCBI Taxonomy" id="57705"/>
    <lineage>
        <taxon>Archaea</taxon>
        <taxon>Methanobacteriati</taxon>
        <taxon>Methanobacteriota</taxon>
        <taxon>Stenosarchaea group</taxon>
        <taxon>Halobacteria</taxon>
        <taxon>Halobacteriales</taxon>
        <taxon>Haloarculaceae</taxon>
        <taxon>Halomicrobium</taxon>
    </lineage>
</organism>
<dbReference type="PANTHER" id="PTHR47561">
    <property type="entry name" value="POLYSACCHARIDE DEACETYLASE FAMILY PROTEIN (AFU_ORTHOLOGUE AFUA_6G05030)"/>
    <property type="match status" value="1"/>
</dbReference>
<dbReference type="Gene3D" id="3.20.20.370">
    <property type="entry name" value="Glycoside hydrolase/deacetylase"/>
    <property type="match status" value="1"/>
</dbReference>
<comment type="caution">
    <text evidence="2">The sequence shown here is derived from an EMBL/GenBank/DDBJ whole genome shotgun (WGS) entry which is preliminary data.</text>
</comment>
<protein>
    <submittedName>
        <fullName evidence="2">Polysaccharide deacetylase family protein</fullName>
    </submittedName>
</protein>
<dbReference type="EMBL" id="WOYG01000001">
    <property type="protein sequence ID" value="NLV11581.1"/>
    <property type="molecule type" value="Genomic_DNA"/>
</dbReference>